<feature type="compositionally biased region" description="Acidic residues" evidence="6">
    <location>
        <begin position="451"/>
        <end position="463"/>
    </location>
</feature>
<proteinExistence type="inferred from homology"/>
<feature type="region of interest" description="Disordered" evidence="6">
    <location>
        <begin position="447"/>
        <end position="500"/>
    </location>
</feature>
<dbReference type="PANTHER" id="PTHR34113:SF2">
    <property type="entry name" value="PROTEIN LIKE EARLY STARVATION, CHLOROPLASTIC"/>
    <property type="match status" value="1"/>
</dbReference>
<feature type="compositionally biased region" description="Low complexity" evidence="6">
    <location>
        <begin position="72"/>
        <end position="84"/>
    </location>
</feature>
<dbReference type="InterPro" id="IPR052495">
    <property type="entry name" value="Alpha-glucan_binding_chloro"/>
</dbReference>
<comment type="similarity">
    <text evidence="5">Belongs to the ESV1 family.</text>
</comment>
<keyword evidence="4" id="KW-0809">Transit peptide</keyword>
<organism evidence="7 8">
    <name type="scientific">Prototheca wickerhamii</name>
    <dbReference type="NCBI Taxonomy" id="3111"/>
    <lineage>
        <taxon>Eukaryota</taxon>
        <taxon>Viridiplantae</taxon>
        <taxon>Chlorophyta</taxon>
        <taxon>core chlorophytes</taxon>
        <taxon>Trebouxiophyceae</taxon>
        <taxon>Chlorellales</taxon>
        <taxon>Chlorellaceae</taxon>
        <taxon>Prototheca</taxon>
    </lineage>
</organism>
<keyword evidence="8" id="KW-1185">Reference proteome</keyword>
<dbReference type="GO" id="GO:2000904">
    <property type="term" value="P:regulation of starch metabolic process"/>
    <property type="evidence" value="ECO:0007669"/>
    <property type="project" value="TreeGrafter"/>
</dbReference>
<dbReference type="Proteomes" id="UP001255856">
    <property type="component" value="Unassembled WGS sequence"/>
</dbReference>
<accession>A0AAD9MLJ6</accession>
<evidence type="ECO:0000313" key="8">
    <source>
        <dbReference type="Proteomes" id="UP001255856"/>
    </source>
</evidence>
<evidence type="ECO:0000256" key="1">
    <source>
        <dbReference type="ARBA" id="ARBA00004470"/>
    </source>
</evidence>
<comment type="caution">
    <text evidence="7">The sequence shown here is derived from an EMBL/GenBank/DDBJ whole genome shotgun (WGS) entry which is preliminary data.</text>
</comment>
<keyword evidence="2" id="KW-0150">Chloroplast</keyword>
<dbReference type="GO" id="GO:2001070">
    <property type="term" value="F:starch binding"/>
    <property type="evidence" value="ECO:0007669"/>
    <property type="project" value="TreeGrafter"/>
</dbReference>
<evidence type="ECO:0000256" key="5">
    <source>
        <dbReference type="ARBA" id="ARBA00038237"/>
    </source>
</evidence>
<dbReference type="GO" id="GO:0043036">
    <property type="term" value="C:starch grain"/>
    <property type="evidence" value="ECO:0007669"/>
    <property type="project" value="TreeGrafter"/>
</dbReference>
<dbReference type="AlphaFoldDB" id="A0AAD9MLJ6"/>
<dbReference type="EMBL" id="JASFZW010000002">
    <property type="protein sequence ID" value="KAK2079830.1"/>
    <property type="molecule type" value="Genomic_DNA"/>
</dbReference>
<dbReference type="PANTHER" id="PTHR34113">
    <property type="entry name" value="INACTIVE PURPLE ACID PHOSPHATASE-LIKE PROTEIN"/>
    <property type="match status" value="1"/>
</dbReference>
<feature type="compositionally biased region" description="Basic and acidic residues" evidence="6">
    <location>
        <begin position="1"/>
        <end position="17"/>
    </location>
</feature>
<feature type="region of interest" description="Disordered" evidence="6">
    <location>
        <begin position="1"/>
        <end position="109"/>
    </location>
</feature>
<name>A0AAD9MLJ6_PROWI</name>
<protein>
    <submittedName>
        <fullName evidence="7">Uncharacterized protein</fullName>
    </submittedName>
</protein>
<dbReference type="GO" id="GO:0005982">
    <property type="term" value="P:starch metabolic process"/>
    <property type="evidence" value="ECO:0007669"/>
    <property type="project" value="TreeGrafter"/>
</dbReference>
<reference evidence="7" key="1">
    <citation type="submission" date="2021-01" db="EMBL/GenBank/DDBJ databases">
        <authorList>
            <person name="Eckstrom K.M.E."/>
        </authorList>
    </citation>
    <scope>NUCLEOTIDE SEQUENCE</scope>
    <source>
        <strain evidence="7">UVCC 0001</strain>
    </source>
</reference>
<sequence length="500" mass="55330">MQERLLSAAKERVEALRARAPATAPGPKSAGQAPPRPAPRTTITQAALPSFDWSDVATKDFDDEEWVRDVSDGSPFGGSPSTSSATLGSWSAPLPGKGPGSIDSWFGGKVETGPVAQRAAAPRRAAAAEVAVLDRPEVPSSLEFGAAAEAEEVLEFPASFEDHFQDEAPAASAEEHAAPPAFQPKHESGEEFGPDGYWHRWTEVSGQDETGAVQWYERWWEVSDWKGMKELGAEKWGFNANGDAWRETWRETISVDAITGQPSVTRSAHKWATNAKGNEWEEKWNEYYLSKGAANKSASKWARQGDEIWHEEWGEDYDGQGGCVKYTNKWAEDTTEEGKREWGDKWEERFKDGKGTKSGETWSVSPTGERFQRWWGEDHHGEGSVRLHGHSTTGENWDVMEHMDTYYNPIPHFGYELALSHSPQLRGVPVLPWQDEGDDLELTGFDSFLGVEDEEIDEPEQSGEEPVAAAKEPEADSSGTDDAPARPSFLVFEQDDADAQ</sequence>
<evidence type="ECO:0000313" key="7">
    <source>
        <dbReference type="EMBL" id="KAK2079830.1"/>
    </source>
</evidence>
<evidence type="ECO:0000256" key="3">
    <source>
        <dbReference type="ARBA" id="ARBA00022640"/>
    </source>
</evidence>
<evidence type="ECO:0000256" key="2">
    <source>
        <dbReference type="ARBA" id="ARBA00022528"/>
    </source>
</evidence>
<evidence type="ECO:0000256" key="6">
    <source>
        <dbReference type="SAM" id="MobiDB-lite"/>
    </source>
</evidence>
<dbReference type="GO" id="GO:0009570">
    <property type="term" value="C:chloroplast stroma"/>
    <property type="evidence" value="ECO:0007669"/>
    <property type="project" value="UniProtKB-SubCell"/>
</dbReference>
<gene>
    <name evidence="7" type="ORF">QBZ16_002225</name>
</gene>
<feature type="region of interest" description="Disordered" evidence="6">
    <location>
        <begin position="168"/>
        <end position="190"/>
    </location>
</feature>
<keyword evidence="3" id="KW-0934">Plastid</keyword>
<evidence type="ECO:0000256" key="4">
    <source>
        <dbReference type="ARBA" id="ARBA00022946"/>
    </source>
</evidence>
<comment type="subcellular location">
    <subcellularLocation>
        <location evidence="1">Plastid</location>
        <location evidence="1">Chloroplast stroma</location>
    </subcellularLocation>
</comment>